<evidence type="ECO:0008006" key="3">
    <source>
        <dbReference type="Google" id="ProtNLM"/>
    </source>
</evidence>
<sequence length="148" mass="17482">MLFGISDSTLERYFQEFLDIVSPLAIDNFNSYFNNRFDNSNKVELMYHSNHMIATMVVDGSEQQISIPSDKYIRNSLYSGKKCGKNKKYNKQQGKIQKSIRIIIENVFARIKRFSITSKTLRYKFKQGTFHIEHVLKRHHMVWCTVAF</sequence>
<dbReference type="VEuPathDB" id="AmoebaDB:DICPUDRAFT_83256"/>
<dbReference type="Proteomes" id="UP000001064">
    <property type="component" value="Unassembled WGS sequence"/>
</dbReference>
<gene>
    <name evidence="1" type="ORF">DICPUDRAFT_83256</name>
</gene>
<dbReference type="OMA" id="NKVELMY"/>
<evidence type="ECO:0000313" key="2">
    <source>
        <dbReference type="Proteomes" id="UP000001064"/>
    </source>
</evidence>
<proteinExistence type="predicted"/>
<name>F0ZZ07_DICPU</name>
<dbReference type="GeneID" id="10508603"/>
<evidence type="ECO:0000313" key="1">
    <source>
        <dbReference type="EMBL" id="EGC30837.1"/>
    </source>
</evidence>
<dbReference type="KEGG" id="dpp:DICPUDRAFT_83256"/>
<protein>
    <recommendedName>
        <fullName evidence="3">DDE Tnp4 domain-containing protein</fullName>
    </recommendedName>
</protein>
<accession>F0ZZ07</accession>
<organism evidence="1 2">
    <name type="scientific">Dictyostelium purpureum</name>
    <name type="common">Slime mold</name>
    <dbReference type="NCBI Taxonomy" id="5786"/>
    <lineage>
        <taxon>Eukaryota</taxon>
        <taxon>Amoebozoa</taxon>
        <taxon>Evosea</taxon>
        <taxon>Eumycetozoa</taxon>
        <taxon>Dictyostelia</taxon>
        <taxon>Dictyosteliales</taxon>
        <taxon>Dictyosteliaceae</taxon>
        <taxon>Dictyostelium</taxon>
    </lineage>
</organism>
<dbReference type="InParanoid" id="F0ZZ07"/>
<dbReference type="RefSeq" id="XP_003292651.1">
    <property type="nucleotide sequence ID" value="XM_003292603.1"/>
</dbReference>
<keyword evidence="2" id="KW-1185">Reference proteome</keyword>
<dbReference type="AlphaFoldDB" id="F0ZZ07"/>
<reference evidence="2" key="1">
    <citation type="journal article" date="2011" name="Genome Biol.">
        <title>Comparative genomics of the social amoebae Dictyostelium discoideum and Dictyostelium purpureum.</title>
        <authorList>
            <consortium name="US DOE Joint Genome Institute (JGI-PGF)"/>
            <person name="Sucgang R."/>
            <person name="Kuo A."/>
            <person name="Tian X."/>
            <person name="Salerno W."/>
            <person name="Parikh A."/>
            <person name="Feasley C.L."/>
            <person name="Dalin E."/>
            <person name="Tu H."/>
            <person name="Huang E."/>
            <person name="Barry K."/>
            <person name="Lindquist E."/>
            <person name="Shapiro H."/>
            <person name="Bruce D."/>
            <person name="Schmutz J."/>
            <person name="Salamov A."/>
            <person name="Fey P."/>
            <person name="Gaudet P."/>
            <person name="Anjard C."/>
            <person name="Babu M.M."/>
            <person name="Basu S."/>
            <person name="Bushmanova Y."/>
            <person name="van der Wel H."/>
            <person name="Katoh-Kurasawa M."/>
            <person name="Dinh C."/>
            <person name="Coutinho P.M."/>
            <person name="Saito T."/>
            <person name="Elias M."/>
            <person name="Schaap P."/>
            <person name="Kay R.R."/>
            <person name="Henrissat B."/>
            <person name="Eichinger L."/>
            <person name="Rivero F."/>
            <person name="Putnam N.H."/>
            <person name="West C.M."/>
            <person name="Loomis W.F."/>
            <person name="Chisholm R.L."/>
            <person name="Shaulsky G."/>
            <person name="Strassmann J.E."/>
            <person name="Queller D.C."/>
            <person name="Kuspa A."/>
            <person name="Grigoriev I.V."/>
        </authorList>
    </citation>
    <scope>NUCLEOTIDE SEQUENCE [LARGE SCALE GENOMIC DNA]</scope>
    <source>
        <strain evidence="2">QSDP1</strain>
    </source>
</reference>
<dbReference type="EMBL" id="GL871297">
    <property type="protein sequence ID" value="EGC30837.1"/>
    <property type="molecule type" value="Genomic_DNA"/>
</dbReference>